<evidence type="ECO:0008006" key="3">
    <source>
        <dbReference type="Google" id="ProtNLM"/>
    </source>
</evidence>
<protein>
    <recommendedName>
        <fullName evidence="3">Phage protein</fullName>
    </recommendedName>
</protein>
<dbReference type="AlphaFoldDB" id="A0ABC9T3P6"/>
<evidence type="ECO:0000313" key="2">
    <source>
        <dbReference type="Proteomes" id="UP000014060"/>
    </source>
</evidence>
<dbReference type="EMBL" id="AHCJ01000011">
    <property type="protein sequence ID" value="EOQ69796.1"/>
    <property type="molecule type" value="Genomic_DNA"/>
</dbReference>
<reference evidence="1 2" key="1">
    <citation type="submission" date="2013-01" db="EMBL/GenBank/DDBJ databases">
        <title>The Genome Sequence of Bacillus cereus TIAC219.</title>
        <authorList>
            <consortium name="The Broad Institute Genome Sequencing Platform"/>
            <consortium name="The Broad Institute Genome Sequencing Center for Infectious Disease"/>
            <person name="Feldgarden M."/>
            <person name="Van der Auwera G.A."/>
            <person name="Mahillon J."/>
            <person name="Duprez V."/>
            <person name="Timmery S."/>
            <person name="Mattelet C."/>
            <person name="Dierick K."/>
            <person name="Sun M."/>
            <person name="Yu Z."/>
            <person name="Zhu L."/>
            <person name="Hu X."/>
            <person name="Shank E.B."/>
            <person name="Swiecicka I."/>
            <person name="Hansen B.M."/>
            <person name="Andrup L."/>
            <person name="Walker B."/>
            <person name="Young S.K."/>
            <person name="Zeng Q."/>
            <person name="Gargeya S."/>
            <person name="Fitzgerald M."/>
            <person name="Haas B."/>
            <person name="Abouelleil A."/>
            <person name="Alvarado L."/>
            <person name="Arachchi H.M."/>
            <person name="Berlin A.M."/>
            <person name="Chapman S.B."/>
            <person name="Dewar J."/>
            <person name="Goldberg J."/>
            <person name="Griggs A."/>
            <person name="Gujja S."/>
            <person name="Hansen M."/>
            <person name="Howarth C."/>
            <person name="Imamovic A."/>
            <person name="Larimer J."/>
            <person name="McCowan C."/>
            <person name="Murphy C."/>
            <person name="Neiman D."/>
            <person name="Pearson M."/>
            <person name="Priest M."/>
            <person name="Roberts A."/>
            <person name="Saif S."/>
            <person name="Shea T."/>
            <person name="Sisk P."/>
            <person name="Sykes S."/>
            <person name="Wortman J."/>
            <person name="Nusbaum C."/>
            <person name="Birren B."/>
        </authorList>
    </citation>
    <scope>NUCLEOTIDE SEQUENCE [LARGE SCALE GENOMIC DNA]</scope>
    <source>
        <strain evidence="1 2">TIAC219</strain>
    </source>
</reference>
<dbReference type="Proteomes" id="UP000014060">
    <property type="component" value="Unassembled WGS sequence"/>
</dbReference>
<sequence>MAQKSFDWFCLSGVLKETVKDKKQKSMIVDNNDGI</sequence>
<proteinExistence type="predicted"/>
<comment type="caution">
    <text evidence="1">The sequence shown here is derived from an EMBL/GenBank/DDBJ whole genome shotgun (WGS) entry which is preliminary data.</text>
</comment>
<organism evidence="1 2">
    <name type="scientific">Bacillus cereus TIAC219</name>
    <dbReference type="NCBI Taxonomy" id="718222"/>
    <lineage>
        <taxon>Bacteria</taxon>
        <taxon>Bacillati</taxon>
        <taxon>Bacillota</taxon>
        <taxon>Bacilli</taxon>
        <taxon>Bacillales</taxon>
        <taxon>Bacillaceae</taxon>
        <taxon>Bacillus</taxon>
        <taxon>Bacillus cereus group</taxon>
    </lineage>
</organism>
<gene>
    <name evidence="1" type="ORF">IAY_02927</name>
</gene>
<name>A0ABC9T3P6_BACCE</name>
<accession>A0ABC9T3P6</accession>
<evidence type="ECO:0000313" key="1">
    <source>
        <dbReference type="EMBL" id="EOQ69796.1"/>
    </source>
</evidence>